<protein>
    <recommendedName>
        <fullName evidence="3">Pyridoxamine 5'-phosphate oxidase putative domain-containing protein</fullName>
    </recommendedName>
</protein>
<evidence type="ECO:0000313" key="2">
    <source>
        <dbReference type="Proteomes" id="UP001265700"/>
    </source>
</evidence>
<accession>A0ABU1WQY9</accession>
<keyword evidence="2" id="KW-1185">Reference proteome</keyword>
<sequence length="166" mass="18106">MEPPANQPLLTPEHLAMIERGVSVIVSSCDAALTPSVMRAVGSQISQDGCHITVYVCRSQSAQLLRDVAQSARLAAVFSQPSTHRTVQLKTRTARLREATEDDEPALQHYLQGMERELTSIGFASVYARAMLAYRLDDVVVIEFVPELAFDQTPGPRAGQPITGIT</sequence>
<dbReference type="Proteomes" id="UP001265700">
    <property type="component" value="Unassembled WGS sequence"/>
</dbReference>
<proteinExistence type="predicted"/>
<name>A0ABU1WQY9_9BURK</name>
<dbReference type="EMBL" id="JAVDWU010000008">
    <property type="protein sequence ID" value="MDR7151715.1"/>
    <property type="molecule type" value="Genomic_DNA"/>
</dbReference>
<organism evidence="1 2">
    <name type="scientific">Hydrogenophaga palleronii</name>
    <dbReference type="NCBI Taxonomy" id="65655"/>
    <lineage>
        <taxon>Bacteria</taxon>
        <taxon>Pseudomonadati</taxon>
        <taxon>Pseudomonadota</taxon>
        <taxon>Betaproteobacteria</taxon>
        <taxon>Burkholderiales</taxon>
        <taxon>Comamonadaceae</taxon>
        <taxon>Hydrogenophaga</taxon>
    </lineage>
</organism>
<reference evidence="1 2" key="1">
    <citation type="submission" date="2023-07" db="EMBL/GenBank/DDBJ databases">
        <title>Sorghum-associated microbial communities from plants grown in Nebraska, USA.</title>
        <authorList>
            <person name="Schachtman D."/>
        </authorList>
    </citation>
    <scope>NUCLEOTIDE SEQUENCE [LARGE SCALE GENOMIC DNA]</scope>
    <source>
        <strain evidence="1 2">4249</strain>
    </source>
</reference>
<gene>
    <name evidence="1" type="ORF">J2W49_003691</name>
</gene>
<evidence type="ECO:0000313" key="1">
    <source>
        <dbReference type="EMBL" id="MDR7151715.1"/>
    </source>
</evidence>
<comment type="caution">
    <text evidence="1">The sequence shown here is derived from an EMBL/GenBank/DDBJ whole genome shotgun (WGS) entry which is preliminary data.</text>
</comment>
<dbReference type="RefSeq" id="WP_310319598.1">
    <property type="nucleotide sequence ID" value="NZ_JAVDWU010000008.1"/>
</dbReference>
<dbReference type="Gene3D" id="2.30.110.10">
    <property type="entry name" value="Electron Transport, Fmn-binding Protein, Chain A"/>
    <property type="match status" value="1"/>
</dbReference>
<evidence type="ECO:0008006" key="3">
    <source>
        <dbReference type="Google" id="ProtNLM"/>
    </source>
</evidence>
<dbReference type="InterPro" id="IPR012349">
    <property type="entry name" value="Split_barrel_FMN-bd"/>
</dbReference>